<proteinExistence type="predicted"/>
<evidence type="ECO:0000313" key="2">
    <source>
        <dbReference type="Proteomes" id="UP001337723"/>
    </source>
</evidence>
<name>A0AA48H8H8_9RHOB</name>
<gene>
    <name evidence="1" type="ORF">MACH21_10350</name>
</gene>
<protein>
    <submittedName>
        <fullName evidence="1">Uncharacterized protein</fullName>
    </submittedName>
</protein>
<dbReference type="AlphaFoldDB" id="A0AA48H8H8"/>
<sequence length="139" mass="15831">MPLGEATILIMLDQMVIRVARKGERVEPERVDRRVHHPRKAWPRSDQVLHVMAEKVVANRVVHVAYGGFEIVKLADARFAVRDQDTAVIVTNRGHGKDAGSAWVDLEIDSQASRQQRAMPFFHGLTKLRNRLETKDTFP</sequence>
<organism evidence="1 2">
    <name type="scientific">Roseicyclus marinus</name>
    <dbReference type="NCBI Taxonomy" id="2161673"/>
    <lineage>
        <taxon>Bacteria</taxon>
        <taxon>Pseudomonadati</taxon>
        <taxon>Pseudomonadota</taxon>
        <taxon>Alphaproteobacteria</taxon>
        <taxon>Rhodobacterales</taxon>
        <taxon>Roseobacteraceae</taxon>
        <taxon>Roseicyclus</taxon>
    </lineage>
</organism>
<accession>A0AA48H8H8</accession>
<dbReference type="KEGG" id="rmai:MACH21_10350"/>
<dbReference type="EMBL" id="AP027266">
    <property type="protein sequence ID" value="BDW84858.1"/>
    <property type="molecule type" value="Genomic_DNA"/>
</dbReference>
<keyword evidence="2" id="KW-1185">Reference proteome</keyword>
<evidence type="ECO:0000313" key="1">
    <source>
        <dbReference type="EMBL" id="BDW84858.1"/>
    </source>
</evidence>
<dbReference type="Proteomes" id="UP001337723">
    <property type="component" value="Chromosome"/>
</dbReference>
<reference evidence="1 2" key="1">
    <citation type="submission" date="2023-01" db="EMBL/GenBank/DDBJ databases">
        <title>Complete genome sequence of Roseicyclus marinus strain Dej080120_10.</title>
        <authorList>
            <person name="Ueki S."/>
            <person name="Maruyama F."/>
        </authorList>
    </citation>
    <scope>NUCLEOTIDE SEQUENCE [LARGE SCALE GENOMIC DNA]</scope>
    <source>
        <strain evidence="1 2">Dej080120_10</strain>
    </source>
</reference>